<dbReference type="Proteomes" id="UP000004994">
    <property type="component" value="Chromosome 1"/>
</dbReference>
<reference evidence="1" key="1">
    <citation type="journal article" date="2012" name="Nature">
        <title>The tomato genome sequence provides insights into fleshy fruit evolution.</title>
        <authorList>
            <consortium name="Tomato Genome Consortium"/>
        </authorList>
    </citation>
    <scope>NUCLEOTIDE SEQUENCE [LARGE SCALE GENOMIC DNA]</scope>
    <source>
        <strain evidence="1">cv. Heinz 1706</strain>
    </source>
</reference>
<protein>
    <submittedName>
        <fullName evidence="1">Uncharacterized protein</fullName>
    </submittedName>
</protein>
<dbReference type="Gramene" id="Solyc01g057140.1.1">
    <property type="protein sequence ID" value="Solyc01g057140.1.1.1"/>
    <property type="gene ID" value="Solyc01g057140.1"/>
</dbReference>
<organism evidence="1">
    <name type="scientific">Solanum lycopersicum</name>
    <name type="common">Tomato</name>
    <name type="synonym">Lycopersicon esculentum</name>
    <dbReference type="NCBI Taxonomy" id="4081"/>
    <lineage>
        <taxon>Eukaryota</taxon>
        <taxon>Viridiplantae</taxon>
        <taxon>Streptophyta</taxon>
        <taxon>Embryophyta</taxon>
        <taxon>Tracheophyta</taxon>
        <taxon>Spermatophyta</taxon>
        <taxon>Magnoliopsida</taxon>
        <taxon>eudicotyledons</taxon>
        <taxon>Gunneridae</taxon>
        <taxon>Pentapetalae</taxon>
        <taxon>asterids</taxon>
        <taxon>lamiids</taxon>
        <taxon>Solanales</taxon>
        <taxon>Solanaceae</taxon>
        <taxon>Solanoideae</taxon>
        <taxon>Solaneae</taxon>
        <taxon>Solanum</taxon>
        <taxon>Solanum subgen. Lycopersicon</taxon>
    </lineage>
</organism>
<reference evidence="1" key="2">
    <citation type="submission" date="2019-01" db="UniProtKB">
        <authorList>
            <consortium name="EnsemblPlants"/>
        </authorList>
    </citation>
    <scope>IDENTIFICATION</scope>
    <source>
        <strain evidence="1">cv. Heinz 1706</strain>
    </source>
</reference>
<evidence type="ECO:0000313" key="2">
    <source>
        <dbReference type="Proteomes" id="UP000004994"/>
    </source>
</evidence>
<dbReference type="InParanoid" id="A0A3Q7EE81"/>
<evidence type="ECO:0000313" key="1">
    <source>
        <dbReference type="EnsemblPlants" id="Solyc01g057140.1.1.1"/>
    </source>
</evidence>
<sequence length="145" mass="16463">MLLTRLAKDLSIGNLTNVTYRQAIVVASIVAEILVNVGEKIVLKWKDFYRRRKNSPFLPCLVYVLCKREEVLFDDTNYEVESCRTFNYIVVMKKTCRALKSQKIDNEGSNGAVVNLEEDEDADMEPTSAYSQSLLSRTCLEANIG</sequence>
<keyword evidence="2" id="KW-1185">Reference proteome</keyword>
<dbReference type="PaxDb" id="4081-Solyc01g057140.1.1"/>
<dbReference type="AlphaFoldDB" id="A0A3Q7EE81"/>
<proteinExistence type="predicted"/>
<name>A0A3Q7EE81_SOLLC</name>
<dbReference type="EnsemblPlants" id="Solyc01g057140.1.1">
    <property type="protein sequence ID" value="Solyc01g057140.1.1.1"/>
    <property type="gene ID" value="Solyc01g057140.1"/>
</dbReference>
<accession>A0A3Q7EE81</accession>